<dbReference type="EMBL" id="PXOF01000020">
    <property type="protein sequence ID" value="RGP74579.1"/>
    <property type="molecule type" value="Genomic_DNA"/>
</dbReference>
<gene>
    <name evidence="1" type="ORF">FSPOR_1156</name>
</gene>
<reference evidence="1 2" key="1">
    <citation type="journal article" date="2018" name="PLoS Pathog.">
        <title>Evolution of structural diversity of trichothecenes, a family of toxins produced by plant pathogenic and entomopathogenic fungi.</title>
        <authorList>
            <person name="Proctor R.H."/>
            <person name="McCormick S.P."/>
            <person name="Kim H.S."/>
            <person name="Cardoza R.E."/>
            <person name="Stanley A.M."/>
            <person name="Lindo L."/>
            <person name="Kelly A."/>
            <person name="Brown D.W."/>
            <person name="Lee T."/>
            <person name="Vaughan M.M."/>
            <person name="Alexander N.J."/>
            <person name="Busman M."/>
            <person name="Gutierrez S."/>
        </authorList>
    </citation>
    <scope>NUCLEOTIDE SEQUENCE [LARGE SCALE GENOMIC DNA]</scope>
    <source>
        <strain evidence="1 2">NRRL 3299</strain>
    </source>
</reference>
<dbReference type="AlphaFoldDB" id="A0A395SR49"/>
<comment type="caution">
    <text evidence="1">The sequence shown here is derived from an EMBL/GenBank/DDBJ whole genome shotgun (WGS) entry which is preliminary data.</text>
</comment>
<accession>A0A395SR49</accession>
<name>A0A395SR49_FUSSP</name>
<evidence type="ECO:0000313" key="1">
    <source>
        <dbReference type="EMBL" id="RGP74579.1"/>
    </source>
</evidence>
<protein>
    <submittedName>
        <fullName evidence="1">Uncharacterized protein</fullName>
    </submittedName>
</protein>
<organism evidence="1 2">
    <name type="scientific">Fusarium sporotrichioides</name>
    <dbReference type="NCBI Taxonomy" id="5514"/>
    <lineage>
        <taxon>Eukaryota</taxon>
        <taxon>Fungi</taxon>
        <taxon>Dikarya</taxon>
        <taxon>Ascomycota</taxon>
        <taxon>Pezizomycotina</taxon>
        <taxon>Sordariomycetes</taxon>
        <taxon>Hypocreomycetidae</taxon>
        <taxon>Hypocreales</taxon>
        <taxon>Nectriaceae</taxon>
        <taxon>Fusarium</taxon>
    </lineage>
</organism>
<proteinExistence type="predicted"/>
<evidence type="ECO:0000313" key="2">
    <source>
        <dbReference type="Proteomes" id="UP000266152"/>
    </source>
</evidence>
<sequence length="81" mass="9245">MMDWNSFNSLQRRMDGRLVMPATIWSNANLDVITWSVYAAPNFAIFAEFNGRTVVVLNLKRRPGRSVIMLSTPSTYSFQKG</sequence>
<keyword evidence="2" id="KW-1185">Reference proteome</keyword>
<dbReference type="Proteomes" id="UP000266152">
    <property type="component" value="Unassembled WGS sequence"/>
</dbReference>